<dbReference type="SUPFAM" id="SSF47413">
    <property type="entry name" value="lambda repressor-like DNA-binding domains"/>
    <property type="match status" value="1"/>
</dbReference>
<dbReference type="Gene3D" id="1.10.260.40">
    <property type="entry name" value="lambda repressor-like DNA-binding domains"/>
    <property type="match status" value="1"/>
</dbReference>
<dbReference type="SMART" id="SM00530">
    <property type="entry name" value="HTH_XRE"/>
    <property type="match status" value="1"/>
</dbReference>
<reference evidence="5 6" key="1">
    <citation type="submission" date="2020-08" db="EMBL/GenBank/DDBJ databases">
        <title>Genome sequence of Thermomonas brevis KACC 16975T.</title>
        <authorList>
            <person name="Hyun D.-W."/>
            <person name="Bae J.-W."/>
        </authorList>
    </citation>
    <scope>NUCLEOTIDE SEQUENCE [LARGE SCALE GENOMIC DNA]</scope>
    <source>
        <strain evidence="5 6">KACC 16975</strain>
    </source>
</reference>
<evidence type="ECO:0000313" key="6">
    <source>
        <dbReference type="Proteomes" id="UP000515977"/>
    </source>
</evidence>
<keyword evidence="6" id="KW-1185">Reference proteome</keyword>
<keyword evidence="3" id="KW-0804">Transcription</keyword>
<evidence type="ECO:0000256" key="3">
    <source>
        <dbReference type="ARBA" id="ARBA00023163"/>
    </source>
</evidence>
<evidence type="ECO:0000313" key="5">
    <source>
        <dbReference type="EMBL" id="QNN46802.1"/>
    </source>
</evidence>
<dbReference type="PANTHER" id="PTHR46797:SF23">
    <property type="entry name" value="HTH-TYPE TRANSCRIPTIONAL REGULATOR SUTR"/>
    <property type="match status" value="1"/>
</dbReference>
<dbReference type="InterPro" id="IPR050807">
    <property type="entry name" value="TransReg_Diox_bact_type"/>
</dbReference>
<dbReference type="RefSeq" id="WP_187570551.1">
    <property type="nucleotide sequence ID" value="NZ_CP060711.1"/>
</dbReference>
<gene>
    <name evidence="5" type="ORF">H9L17_01050</name>
</gene>
<dbReference type="InterPro" id="IPR010982">
    <property type="entry name" value="Lambda_DNA-bd_dom_sf"/>
</dbReference>
<proteinExistence type="predicted"/>
<dbReference type="Proteomes" id="UP000515977">
    <property type="component" value="Chromosome"/>
</dbReference>
<dbReference type="PROSITE" id="PS50943">
    <property type="entry name" value="HTH_CROC1"/>
    <property type="match status" value="1"/>
</dbReference>
<evidence type="ECO:0000256" key="2">
    <source>
        <dbReference type="ARBA" id="ARBA00023125"/>
    </source>
</evidence>
<keyword evidence="2" id="KW-0238">DNA-binding</keyword>
<keyword evidence="1" id="KW-0805">Transcription regulation</keyword>
<dbReference type="AlphaFoldDB" id="A0A7G9QTX7"/>
<dbReference type="KEGG" id="tbv:H9L17_01050"/>
<accession>A0A7G9QTX7</accession>
<sequence length="74" mass="8136">MGDEALQQKLGGAIRARRAQLGLSQEQFADQIGMHRAYYSKVERGEQNLTLATLGRVLDGLGARFSQLFKEAGL</sequence>
<dbReference type="GO" id="GO:0005829">
    <property type="term" value="C:cytosol"/>
    <property type="evidence" value="ECO:0007669"/>
    <property type="project" value="TreeGrafter"/>
</dbReference>
<name>A0A7G9QTX7_9GAMM</name>
<dbReference type="Pfam" id="PF01381">
    <property type="entry name" value="HTH_3"/>
    <property type="match status" value="1"/>
</dbReference>
<dbReference type="EMBL" id="CP060711">
    <property type="protein sequence ID" value="QNN46802.1"/>
    <property type="molecule type" value="Genomic_DNA"/>
</dbReference>
<evidence type="ECO:0000259" key="4">
    <source>
        <dbReference type="PROSITE" id="PS50943"/>
    </source>
</evidence>
<protein>
    <submittedName>
        <fullName evidence="5">Helix-turn-helix transcriptional regulator</fullName>
    </submittedName>
</protein>
<dbReference type="PANTHER" id="PTHR46797">
    <property type="entry name" value="HTH-TYPE TRANSCRIPTIONAL REGULATOR"/>
    <property type="match status" value="1"/>
</dbReference>
<dbReference type="CDD" id="cd00093">
    <property type="entry name" value="HTH_XRE"/>
    <property type="match status" value="1"/>
</dbReference>
<dbReference type="GO" id="GO:0003700">
    <property type="term" value="F:DNA-binding transcription factor activity"/>
    <property type="evidence" value="ECO:0007669"/>
    <property type="project" value="TreeGrafter"/>
</dbReference>
<feature type="domain" description="HTH cro/C1-type" evidence="4">
    <location>
        <begin position="14"/>
        <end position="68"/>
    </location>
</feature>
<evidence type="ECO:0000256" key="1">
    <source>
        <dbReference type="ARBA" id="ARBA00023015"/>
    </source>
</evidence>
<organism evidence="5 6">
    <name type="scientific">Thermomonas brevis</name>
    <dbReference type="NCBI Taxonomy" id="215691"/>
    <lineage>
        <taxon>Bacteria</taxon>
        <taxon>Pseudomonadati</taxon>
        <taxon>Pseudomonadota</taxon>
        <taxon>Gammaproteobacteria</taxon>
        <taxon>Lysobacterales</taxon>
        <taxon>Lysobacteraceae</taxon>
        <taxon>Thermomonas</taxon>
    </lineage>
</organism>
<dbReference type="GO" id="GO:0003677">
    <property type="term" value="F:DNA binding"/>
    <property type="evidence" value="ECO:0007669"/>
    <property type="project" value="UniProtKB-KW"/>
</dbReference>
<dbReference type="InterPro" id="IPR001387">
    <property type="entry name" value="Cro/C1-type_HTH"/>
</dbReference>